<dbReference type="GO" id="GO:0006491">
    <property type="term" value="P:N-glycan processing"/>
    <property type="evidence" value="ECO:0007669"/>
    <property type="project" value="TreeGrafter"/>
</dbReference>
<feature type="domain" description="Glycoside hydrolase family 38 central" evidence="2">
    <location>
        <begin position="1"/>
        <end position="58"/>
    </location>
</feature>
<sequence length="83" mass="9210">WLLRAADLLSAQKATDERVVNATAMLDIARKALLLFQHHDAITGTSRKRVMEDYSKQLHKATLLTNSVIESSLSAVSNANEEM</sequence>
<name>A0A2G9TH09_TELCI</name>
<dbReference type="SUPFAM" id="SSF88688">
    <property type="entry name" value="Families 57/38 glycoside transferase middle domain"/>
    <property type="match status" value="1"/>
</dbReference>
<dbReference type="AlphaFoldDB" id="A0A2G9TH09"/>
<keyword evidence="1" id="KW-0378">Hydrolase</keyword>
<dbReference type="Proteomes" id="UP000230423">
    <property type="component" value="Unassembled WGS sequence"/>
</dbReference>
<dbReference type="Gene3D" id="1.20.1270.50">
    <property type="entry name" value="Glycoside hydrolase family 38, central domain"/>
    <property type="match status" value="1"/>
</dbReference>
<dbReference type="InterPro" id="IPR050843">
    <property type="entry name" value="Glycosyl_Hydrlase_38"/>
</dbReference>
<dbReference type="PANTHER" id="PTHR11607">
    <property type="entry name" value="ALPHA-MANNOSIDASE"/>
    <property type="match status" value="1"/>
</dbReference>
<evidence type="ECO:0000259" key="2">
    <source>
        <dbReference type="SMART" id="SM00872"/>
    </source>
</evidence>
<dbReference type="GO" id="GO:0004559">
    <property type="term" value="F:alpha-mannosidase activity"/>
    <property type="evidence" value="ECO:0007669"/>
    <property type="project" value="InterPro"/>
</dbReference>
<evidence type="ECO:0000256" key="1">
    <source>
        <dbReference type="ARBA" id="ARBA00022801"/>
    </source>
</evidence>
<evidence type="ECO:0000313" key="3">
    <source>
        <dbReference type="EMBL" id="PIO57247.1"/>
    </source>
</evidence>
<feature type="non-terminal residue" evidence="3">
    <location>
        <position position="83"/>
    </location>
</feature>
<accession>A0A2G9TH09</accession>
<evidence type="ECO:0000313" key="4">
    <source>
        <dbReference type="Proteomes" id="UP000230423"/>
    </source>
</evidence>
<organism evidence="3 4">
    <name type="scientific">Teladorsagia circumcincta</name>
    <name type="common">Brown stomach worm</name>
    <name type="synonym">Ostertagia circumcincta</name>
    <dbReference type="NCBI Taxonomy" id="45464"/>
    <lineage>
        <taxon>Eukaryota</taxon>
        <taxon>Metazoa</taxon>
        <taxon>Ecdysozoa</taxon>
        <taxon>Nematoda</taxon>
        <taxon>Chromadorea</taxon>
        <taxon>Rhabditida</taxon>
        <taxon>Rhabditina</taxon>
        <taxon>Rhabditomorpha</taxon>
        <taxon>Strongyloidea</taxon>
        <taxon>Trichostrongylidae</taxon>
        <taxon>Teladorsagia</taxon>
    </lineage>
</organism>
<protein>
    <submittedName>
        <fullName evidence="3">Alpha mannosidase, middle domain protein</fullName>
    </submittedName>
</protein>
<proteinExistence type="predicted"/>
<dbReference type="SMART" id="SM00872">
    <property type="entry name" value="Alpha-mann_mid"/>
    <property type="match status" value="1"/>
</dbReference>
<feature type="non-terminal residue" evidence="3">
    <location>
        <position position="1"/>
    </location>
</feature>
<dbReference type="GO" id="GO:0000139">
    <property type="term" value="C:Golgi membrane"/>
    <property type="evidence" value="ECO:0007669"/>
    <property type="project" value="TreeGrafter"/>
</dbReference>
<dbReference type="InterPro" id="IPR028995">
    <property type="entry name" value="Glyco_hydro_57/38_cen_sf"/>
</dbReference>
<reference evidence="3 4" key="1">
    <citation type="submission" date="2015-09" db="EMBL/GenBank/DDBJ databases">
        <title>Draft genome of the parasitic nematode Teladorsagia circumcincta isolate WARC Sus (inbred).</title>
        <authorList>
            <person name="Mitreva M."/>
        </authorList>
    </citation>
    <scope>NUCLEOTIDE SEQUENCE [LARGE SCALE GENOMIC DNA]</scope>
    <source>
        <strain evidence="3 4">S</strain>
    </source>
</reference>
<dbReference type="OrthoDB" id="10261055at2759"/>
<dbReference type="GO" id="GO:0006013">
    <property type="term" value="P:mannose metabolic process"/>
    <property type="evidence" value="ECO:0007669"/>
    <property type="project" value="InterPro"/>
</dbReference>
<dbReference type="EMBL" id="KZ366723">
    <property type="protein sequence ID" value="PIO57247.1"/>
    <property type="molecule type" value="Genomic_DNA"/>
</dbReference>
<gene>
    <name evidence="3" type="ORF">TELCIR_21349</name>
</gene>
<dbReference type="InterPro" id="IPR037094">
    <property type="entry name" value="Glyco_hydro_38_cen_sf"/>
</dbReference>
<keyword evidence="4" id="KW-1185">Reference proteome</keyword>
<dbReference type="InterPro" id="IPR015341">
    <property type="entry name" value="Glyco_hydro_38_cen"/>
</dbReference>
<dbReference type="Pfam" id="PF09261">
    <property type="entry name" value="Alpha-mann_mid"/>
    <property type="match status" value="1"/>
</dbReference>
<dbReference type="PANTHER" id="PTHR11607:SF71">
    <property type="entry name" value="ALPHA-MANNOSIDASE"/>
    <property type="match status" value="1"/>
</dbReference>